<organism evidence="4 5">
    <name type="scientific">Aeropyrum pernix</name>
    <dbReference type="NCBI Taxonomy" id="56636"/>
    <lineage>
        <taxon>Archaea</taxon>
        <taxon>Thermoproteota</taxon>
        <taxon>Thermoprotei</taxon>
        <taxon>Desulfurococcales</taxon>
        <taxon>Desulfurococcaceae</taxon>
        <taxon>Aeropyrum</taxon>
    </lineage>
</organism>
<comment type="caution">
    <text evidence="4">The sequence shown here is derived from an EMBL/GenBank/DDBJ whole genome shotgun (WGS) entry which is preliminary data.</text>
</comment>
<dbReference type="Gene3D" id="4.10.1150.10">
    <property type="entry name" value="AF2212/PG0164-like"/>
    <property type="match status" value="1"/>
</dbReference>
<protein>
    <recommendedName>
        <fullName evidence="3">Antitoxin</fullName>
    </recommendedName>
</protein>
<comment type="function">
    <text evidence="3">Antitoxin component of a type II toxin-antitoxin (TA) system.</text>
</comment>
<evidence type="ECO:0000313" key="4">
    <source>
        <dbReference type="EMBL" id="GBF09929.1"/>
    </source>
</evidence>
<reference evidence="4 5" key="1">
    <citation type="submission" date="2017-02" db="EMBL/GenBank/DDBJ databases">
        <title>isolation and characterization of a novel temperate virus Aeropyrum globular virus 1 infecting hyperthermophilic archaeon Aeropyrum.</title>
        <authorList>
            <person name="Yumiya M."/>
            <person name="Yoshida T."/>
            <person name="Sako Y."/>
        </authorList>
    </citation>
    <scope>NUCLEOTIDE SEQUENCE [LARGE SCALE GENOMIC DNA]</scope>
    <source>
        <strain evidence="4 5">YK1-12-2013</strain>
    </source>
</reference>
<proteinExistence type="inferred from homology"/>
<evidence type="ECO:0000313" key="5">
    <source>
        <dbReference type="Proteomes" id="UP000291213"/>
    </source>
</evidence>
<comment type="similarity">
    <text evidence="1 3">Belongs to the UPF0165 family.</text>
</comment>
<dbReference type="Proteomes" id="UP000291213">
    <property type="component" value="Unassembled WGS sequence"/>
</dbReference>
<keyword evidence="2 3" id="KW-1277">Toxin-antitoxin system</keyword>
<sequence length="67" mass="7741">MSKVIRVKYEKGVLKPLEPIDLNEGEELLIRIIDVKDKIRKLQKFKGILGSVDEKLLEEAIEEAEHL</sequence>
<name>A0A401HC55_AERPX</name>
<gene>
    <name evidence="4" type="ORF">apy_16540</name>
</gene>
<dbReference type="AlphaFoldDB" id="A0A401HC55"/>
<dbReference type="InterPro" id="IPR024069">
    <property type="entry name" value="AF2212-like_dom_sf"/>
</dbReference>
<accession>A0A401HC55</accession>
<dbReference type="RefSeq" id="WP_131160825.1">
    <property type="nucleotide sequence ID" value="NZ_BDMD01000141.1"/>
</dbReference>
<evidence type="ECO:0000256" key="3">
    <source>
        <dbReference type="RuleBase" id="RU368051"/>
    </source>
</evidence>
<dbReference type="Pfam" id="PF01954">
    <property type="entry name" value="AF2212-like"/>
    <property type="match status" value="1"/>
</dbReference>
<dbReference type="EMBL" id="BDMD01000141">
    <property type="protein sequence ID" value="GBF09929.1"/>
    <property type="molecule type" value="Genomic_DNA"/>
</dbReference>
<dbReference type="InterPro" id="IPR008203">
    <property type="entry name" value="AF2212-like"/>
</dbReference>
<evidence type="ECO:0000256" key="1">
    <source>
        <dbReference type="ARBA" id="ARBA00006615"/>
    </source>
</evidence>
<evidence type="ECO:0000256" key="2">
    <source>
        <dbReference type="ARBA" id="ARBA00022649"/>
    </source>
</evidence>
<dbReference type="SUPFAM" id="SSF141694">
    <property type="entry name" value="AF2212/PG0164-like"/>
    <property type="match status" value="1"/>
</dbReference>